<feature type="transmembrane region" description="Helical" evidence="6">
    <location>
        <begin position="312"/>
        <end position="341"/>
    </location>
</feature>
<comment type="subcellular location">
    <subcellularLocation>
        <location evidence="1">Cell membrane</location>
        <topology evidence="1">Multi-pass membrane protein</topology>
    </subcellularLocation>
</comment>
<proteinExistence type="predicted"/>
<feature type="transmembrane region" description="Helical" evidence="6">
    <location>
        <begin position="67"/>
        <end position="86"/>
    </location>
</feature>
<keyword evidence="3 6" id="KW-0812">Transmembrane</keyword>
<evidence type="ECO:0000313" key="8">
    <source>
        <dbReference type="Proteomes" id="UP001241537"/>
    </source>
</evidence>
<gene>
    <name evidence="7" type="ORF">J2S20_001491</name>
</gene>
<feature type="transmembrane region" description="Helical" evidence="6">
    <location>
        <begin position="107"/>
        <end position="125"/>
    </location>
</feature>
<keyword evidence="5 6" id="KW-0472">Membrane</keyword>
<protein>
    <submittedName>
        <fullName evidence="7">O-antigen/teichoic acid export membrane protein</fullName>
    </submittedName>
</protein>
<keyword evidence="8" id="KW-1185">Reference proteome</keyword>
<dbReference type="EMBL" id="JAUSTO010000008">
    <property type="protein sequence ID" value="MDQ0152793.1"/>
    <property type="molecule type" value="Genomic_DNA"/>
</dbReference>
<feature type="transmembrane region" description="Helical" evidence="6">
    <location>
        <begin position="191"/>
        <end position="216"/>
    </location>
</feature>
<comment type="caution">
    <text evidence="7">The sequence shown here is derived from an EMBL/GenBank/DDBJ whole genome shotgun (WGS) entry which is preliminary data.</text>
</comment>
<feature type="transmembrane region" description="Helical" evidence="6">
    <location>
        <begin position="35"/>
        <end position="55"/>
    </location>
</feature>
<evidence type="ECO:0000256" key="4">
    <source>
        <dbReference type="ARBA" id="ARBA00022989"/>
    </source>
</evidence>
<dbReference type="PANTHER" id="PTHR30250">
    <property type="entry name" value="PST FAMILY PREDICTED COLANIC ACID TRANSPORTER"/>
    <property type="match status" value="1"/>
</dbReference>
<keyword evidence="4 6" id="KW-1133">Transmembrane helix</keyword>
<sequence length="445" mass="49250">MREQELRAAVRSRAEMNLWSRLLFGSDQRIGERNILWNMLGSAVYALTSMLLGAAVTRCLGADAGGIFFFAFSTFGQQMFIVAYFGMRPLQITDAAGRFSFAEYRHFRCLSCLAAAVLSLGYALICTEAGMARSVLLLMALYKVLDGYADCYDSEFQRQGRLYLAGKSNAFRTLLSVLLFTGAMLKTGDLVLSSAAAVLGQGLSLLLFCVLPLREFRAVSFRRQRGSAWALFQRSRWLFVSSFLDLYIFAASKYAVNRHMSSADNGYYTTIFIPTSVINLMANFVIRPVLTGLSEKRERGDRAGFLGLLQKIALLIAIFTLLGAGAAWLLGIPVLSLLVGAEAGAALRPYRGALIEVIFGGGFYALLNLLYYVLVILEAQRSIFLIYGGTTVFAWLISDVMVLRRGIPGAAEAYLLTMLLLTLCFLFSAAQRLRRDERLNVEERA</sequence>
<feature type="transmembrane region" description="Helical" evidence="6">
    <location>
        <begin position="237"/>
        <end position="255"/>
    </location>
</feature>
<dbReference type="GO" id="GO:0005886">
    <property type="term" value="C:plasma membrane"/>
    <property type="evidence" value="ECO:0007669"/>
    <property type="project" value="UniProtKB-SubCell"/>
</dbReference>
<feature type="transmembrane region" description="Helical" evidence="6">
    <location>
        <begin position="353"/>
        <end position="377"/>
    </location>
</feature>
<keyword evidence="2" id="KW-1003">Cell membrane</keyword>
<evidence type="ECO:0000256" key="6">
    <source>
        <dbReference type="SAM" id="Phobius"/>
    </source>
</evidence>
<feature type="transmembrane region" description="Helical" evidence="6">
    <location>
        <begin position="413"/>
        <end position="430"/>
    </location>
</feature>
<dbReference type="AlphaFoldDB" id="A0AAE3VB33"/>
<feature type="transmembrane region" description="Helical" evidence="6">
    <location>
        <begin position="384"/>
        <end position="407"/>
    </location>
</feature>
<dbReference type="InterPro" id="IPR050833">
    <property type="entry name" value="Poly_Biosynth_Transport"/>
</dbReference>
<dbReference type="PANTHER" id="PTHR30250:SF26">
    <property type="entry name" value="PSMA PROTEIN"/>
    <property type="match status" value="1"/>
</dbReference>
<evidence type="ECO:0000313" key="7">
    <source>
        <dbReference type="EMBL" id="MDQ0152793.1"/>
    </source>
</evidence>
<evidence type="ECO:0000256" key="3">
    <source>
        <dbReference type="ARBA" id="ARBA00022692"/>
    </source>
</evidence>
<evidence type="ECO:0000256" key="2">
    <source>
        <dbReference type="ARBA" id="ARBA00022475"/>
    </source>
</evidence>
<organism evidence="7 8">
    <name type="scientific">Moryella indoligenes</name>
    <dbReference type="NCBI Taxonomy" id="371674"/>
    <lineage>
        <taxon>Bacteria</taxon>
        <taxon>Bacillati</taxon>
        <taxon>Bacillota</taxon>
        <taxon>Clostridia</taxon>
        <taxon>Lachnospirales</taxon>
        <taxon>Lachnospiraceae</taxon>
        <taxon>Moryella</taxon>
    </lineage>
</organism>
<name>A0AAE3VB33_9FIRM</name>
<evidence type="ECO:0000256" key="1">
    <source>
        <dbReference type="ARBA" id="ARBA00004651"/>
    </source>
</evidence>
<accession>A0AAE3VB33</accession>
<feature type="transmembrane region" description="Helical" evidence="6">
    <location>
        <begin position="267"/>
        <end position="291"/>
    </location>
</feature>
<reference evidence="7" key="1">
    <citation type="submission" date="2023-07" db="EMBL/GenBank/DDBJ databases">
        <title>Genomic Encyclopedia of Type Strains, Phase IV (KMG-IV): sequencing the most valuable type-strain genomes for metagenomic binning, comparative biology and taxonomic classification.</title>
        <authorList>
            <person name="Goeker M."/>
        </authorList>
    </citation>
    <scope>NUCLEOTIDE SEQUENCE</scope>
    <source>
        <strain evidence="7">DSM 19659</strain>
    </source>
</reference>
<evidence type="ECO:0000256" key="5">
    <source>
        <dbReference type="ARBA" id="ARBA00023136"/>
    </source>
</evidence>
<dbReference type="Proteomes" id="UP001241537">
    <property type="component" value="Unassembled WGS sequence"/>
</dbReference>